<evidence type="ECO:0000256" key="5">
    <source>
        <dbReference type="RuleBase" id="RU003694"/>
    </source>
</evidence>
<organism evidence="7 8">
    <name type="scientific">Nocardia acididurans</name>
    <dbReference type="NCBI Taxonomy" id="2802282"/>
    <lineage>
        <taxon>Bacteria</taxon>
        <taxon>Bacillati</taxon>
        <taxon>Actinomycetota</taxon>
        <taxon>Actinomycetes</taxon>
        <taxon>Mycobacteriales</taxon>
        <taxon>Nocardiaceae</taxon>
        <taxon>Nocardia</taxon>
    </lineage>
</organism>
<evidence type="ECO:0000256" key="2">
    <source>
        <dbReference type="ARBA" id="ARBA00008467"/>
    </source>
</evidence>
<dbReference type="SUPFAM" id="SSF53901">
    <property type="entry name" value="Thiolase-like"/>
    <property type="match status" value="2"/>
</dbReference>
<reference evidence="7 8" key="1">
    <citation type="submission" date="2021-01" db="EMBL/GenBank/DDBJ databases">
        <title>WGS of actinomycetes isolated from Thailand.</title>
        <authorList>
            <person name="Thawai C."/>
        </authorList>
    </citation>
    <scope>NUCLEOTIDE SEQUENCE [LARGE SCALE GENOMIC DNA]</scope>
    <source>
        <strain evidence="7 8">LPG 2</strain>
    </source>
</reference>
<evidence type="ECO:0000259" key="6">
    <source>
        <dbReference type="PROSITE" id="PS52004"/>
    </source>
</evidence>
<dbReference type="Pfam" id="PF02801">
    <property type="entry name" value="Ketoacyl-synt_C"/>
    <property type="match status" value="1"/>
</dbReference>
<evidence type="ECO:0000256" key="3">
    <source>
        <dbReference type="ARBA" id="ARBA00022679"/>
    </source>
</evidence>
<dbReference type="InterPro" id="IPR016039">
    <property type="entry name" value="Thiolase-like"/>
</dbReference>
<dbReference type="SMART" id="SM00825">
    <property type="entry name" value="PKS_KS"/>
    <property type="match status" value="1"/>
</dbReference>
<comment type="similarity">
    <text evidence="2 5">Belongs to the thiolase-like superfamily. Beta-ketoacyl-ACP synthases family.</text>
</comment>
<evidence type="ECO:0000313" key="7">
    <source>
        <dbReference type="EMBL" id="MBL1076438.1"/>
    </source>
</evidence>
<dbReference type="PANTHER" id="PTHR11712:SF322">
    <property type="entry name" value="POLYKETIDE BETA-KETOACYL SYNTHASE 2-RELATED"/>
    <property type="match status" value="1"/>
</dbReference>
<name>A0ABS1M724_9NOCA</name>
<sequence length="426" mass="43488">MITGIGLVTALGEGVTATWDAIVDGRSGVAPLRSYDTAPLRTRIGAEIPDFDAARYMKARTIRMSTRGDQFGIAAAALALGDAGLDTDALGMRAGLYLGGNKDVCDLDPLIAGIVGIRNVDSASSIRLIGELAPSMIPPLIYVEGLQSAACFHISLMFGIRGPNAYYAGAADAGAMAIGRAMRAIRRGEADLAVAGGCDDATTWWAMSKMDGLGLLTRRNELGERACRPFDRDHDGAVLGEGGVVLVLEEREHALARGARCYAEITGVGSGNDSVRAPGCAADGRGLVRAIAQARTDAAALRDIDAVRGPFDRVLAHGSGTPSGDLSEMRALRTALGVEAEKLAVTSCKPQVGHLVGAAGAMNVAAAALSLYSGVVPSTLNHSTAAPGCDLDVVAGSARETPAGRALALARGVEGQAVAVGLAAAS</sequence>
<keyword evidence="3 5" id="KW-0808">Transferase</keyword>
<evidence type="ECO:0000313" key="8">
    <source>
        <dbReference type="Proteomes" id="UP000602198"/>
    </source>
</evidence>
<dbReference type="Proteomes" id="UP000602198">
    <property type="component" value="Unassembled WGS sequence"/>
</dbReference>
<keyword evidence="8" id="KW-1185">Reference proteome</keyword>
<dbReference type="Pfam" id="PF00109">
    <property type="entry name" value="ketoacyl-synt"/>
    <property type="match status" value="1"/>
</dbReference>
<proteinExistence type="inferred from homology"/>
<protein>
    <submittedName>
        <fullName evidence="7">Beta-ketoacyl-[acyl-carrier-protein] synthase family protein</fullName>
    </submittedName>
</protein>
<evidence type="ECO:0000256" key="1">
    <source>
        <dbReference type="ARBA" id="ARBA00004796"/>
    </source>
</evidence>
<accession>A0ABS1M724</accession>
<dbReference type="InterPro" id="IPR020841">
    <property type="entry name" value="PKS_Beta-ketoAc_synthase_dom"/>
</dbReference>
<feature type="domain" description="Ketosynthase family 3 (KS3)" evidence="6">
    <location>
        <begin position="1"/>
        <end position="424"/>
    </location>
</feature>
<dbReference type="InterPro" id="IPR014030">
    <property type="entry name" value="Ketoacyl_synth_N"/>
</dbReference>
<dbReference type="InterPro" id="IPR014031">
    <property type="entry name" value="Ketoacyl_synth_C"/>
</dbReference>
<evidence type="ECO:0000256" key="4">
    <source>
        <dbReference type="ARBA" id="ARBA00023315"/>
    </source>
</evidence>
<dbReference type="PROSITE" id="PS52004">
    <property type="entry name" value="KS3_2"/>
    <property type="match status" value="1"/>
</dbReference>
<dbReference type="EMBL" id="JAERRJ010000007">
    <property type="protein sequence ID" value="MBL1076438.1"/>
    <property type="molecule type" value="Genomic_DNA"/>
</dbReference>
<comment type="pathway">
    <text evidence="1">Lipid metabolism; mycolic acid biosynthesis.</text>
</comment>
<dbReference type="Gene3D" id="3.40.47.10">
    <property type="match status" value="2"/>
</dbReference>
<dbReference type="PANTHER" id="PTHR11712">
    <property type="entry name" value="POLYKETIDE SYNTHASE-RELATED"/>
    <property type="match status" value="1"/>
</dbReference>
<keyword evidence="4" id="KW-0012">Acyltransferase</keyword>
<dbReference type="InterPro" id="IPR000794">
    <property type="entry name" value="Beta-ketoacyl_synthase"/>
</dbReference>
<comment type="caution">
    <text evidence="7">The sequence shown here is derived from an EMBL/GenBank/DDBJ whole genome shotgun (WGS) entry which is preliminary data.</text>
</comment>
<gene>
    <name evidence="7" type="ORF">JK358_18735</name>
</gene>